<reference evidence="1 2" key="1">
    <citation type="journal article" date="2017" name="Nat. Microbiol.">
        <title>Natural product diversity associated with the nematode symbionts Photorhabdus and Xenorhabdus.</title>
        <authorList>
            <person name="Tobias N.J."/>
            <person name="Wolff H."/>
            <person name="Djahanschiri B."/>
            <person name="Grundmann F."/>
            <person name="Kronenwerth M."/>
            <person name="Shi Y.M."/>
            <person name="Simonyi S."/>
            <person name="Grun P."/>
            <person name="Shapiro-Ilan D."/>
            <person name="Pidot S.J."/>
            <person name="Stinear T.P."/>
            <person name="Ebersberger I."/>
            <person name="Bode H.B."/>
        </authorList>
    </citation>
    <scope>NUCLEOTIDE SEQUENCE [LARGE SCALE GENOMIC DNA]</scope>
    <source>
        <strain evidence="1 2">DSM 17904</strain>
    </source>
</reference>
<evidence type="ECO:0000313" key="1">
    <source>
        <dbReference type="EMBL" id="PHM64364.1"/>
    </source>
</evidence>
<gene>
    <name evidence="1" type="ORF">Xsto_03020</name>
</gene>
<dbReference type="AlphaFoldDB" id="A0A2D0KLP6"/>
<accession>A0A2D0KLP6</accession>
<dbReference type="RefSeq" id="WP_099125539.1">
    <property type="nucleotide sequence ID" value="NZ_CAWNRH010000105.1"/>
</dbReference>
<name>A0A2D0KLP6_9GAMM</name>
<dbReference type="EMBL" id="NJAJ01000030">
    <property type="protein sequence ID" value="PHM64364.1"/>
    <property type="molecule type" value="Genomic_DNA"/>
</dbReference>
<organism evidence="1 2">
    <name type="scientific">Xenorhabdus stockiae</name>
    <dbReference type="NCBI Taxonomy" id="351614"/>
    <lineage>
        <taxon>Bacteria</taxon>
        <taxon>Pseudomonadati</taxon>
        <taxon>Pseudomonadota</taxon>
        <taxon>Gammaproteobacteria</taxon>
        <taxon>Enterobacterales</taxon>
        <taxon>Morganellaceae</taxon>
        <taxon>Xenorhabdus</taxon>
    </lineage>
</organism>
<proteinExistence type="predicted"/>
<comment type="caution">
    <text evidence="1">The sequence shown here is derived from an EMBL/GenBank/DDBJ whole genome shotgun (WGS) entry which is preliminary data.</text>
</comment>
<protein>
    <submittedName>
        <fullName evidence="1">Uncharacterized protein</fullName>
    </submittedName>
</protein>
<keyword evidence="2" id="KW-1185">Reference proteome</keyword>
<evidence type="ECO:0000313" key="2">
    <source>
        <dbReference type="Proteomes" id="UP000222366"/>
    </source>
</evidence>
<sequence length="95" mass="11142">MENIINAINRGKVRGYSESKQIEDETYLFEYAIKKNNGQYLAYIFSIDESKMDVYEDYAIEEIQNFQSVDEALRYLESKGADIQKLKGIKRVLPF</sequence>
<dbReference type="Proteomes" id="UP000222366">
    <property type="component" value="Unassembled WGS sequence"/>
</dbReference>